<protein>
    <submittedName>
        <fullName evidence="1">Uncharacterized protein</fullName>
    </submittedName>
</protein>
<dbReference type="EMBL" id="GGEC01057934">
    <property type="protein sequence ID" value="MBX38418.1"/>
    <property type="molecule type" value="Transcribed_RNA"/>
</dbReference>
<organism evidence="1">
    <name type="scientific">Rhizophora mucronata</name>
    <name type="common">Asiatic mangrove</name>
    <dbReference type="NCBI Taxonomy" id="61149"/>
    <lineage>
        <taxon>Eukaryota</taxon>
        <taxon>Viridiplantae</taxon>
        <taxon>Streptophyta</taxon>
        <taxon>Embryophyta</taxon>
        <taxon>Tracheophyta</taxon>
        <taxon>Spermatophyta</taxon>
        <taxon>Magnoliopsida</taxon>
        <taxon>eudicotyledons</taxon>
        <taxon>Gunneridae</taxon>
        <taxon>Pentapetalae</taxon>
        <taxon>rosids</taxon>
        <taxon>fabids</taxon>
        <taxon>Malpighiales</taxon>
        <taxon>Rhizophoraceae</taxon>
        <taxon>Rhizophora</taxon>
    </lineage>
</organism>
<dbReference type="AlphaFoldDB" id="A0A2P2N7F7"/>
<sequence length="37" mass="3992">MCLLNRSRTGTGRKNNQAVENLDIYETSSPAAPIALS</sequence>
<name>A0A2P2N7F7_RHIMU</name>
<accession>A0A2P2N7F7</accession>
<evidence type="ECO:0000313" key="1">
    <source>
        <dbReference type="EMBL" id="MBX38418.1"/>
    </source>
</evidence>
<reference evidence="1" key="1">
    <citation type="submission" date="2018-02" db="EMBL/GenBank/DDBJ databases">
        <title>Rhizophora mucronata_Transcriptome.</title>
        <authorList>
            <person name="Meera S.P."/>
            <person name="Sreeshan A."/>
            <person name="Augustine A."/>
        </authorList>
    </citation>
    <scope>NUCLEOTIDE SEQUENCE</scope>
    <source>
        <tissue evidence="1">Leaf</tissue>
    </source>
</reference>
<proteinExistence type="predicted"/>